<keyword evidence="5" id="KW-1185">Reference proteome</keyword>
<organism evidence="4 5">
    <name type="scientific">Gymnopilus junonius</name>
    <name type="common">Spectacular rustgill mushroom</name>
    <name type="synonym">Gymnopilus spectabilis subsp. junonius</name>
    <dbReference type="NCBI Taxonomy" id="109634"/>
    <lineage>
        <taxon>Eukaryota</taxon>
        <taxon>Fungi</taxon>
        <taxon>Dikarya</taxon>
        <taxon>Basidiomycota</taxon>
        <taxon>Agaricomycotina</taxon>
        <taxon>Agaricomycetes</taxon>
        <taxon>Agaricomycetidae</taxon>
        <taxon>Agaricales</taxon>
        <taxon>Agaricineae</taxon>
        <taxon>Hymenogastraceae</taxon>
        <taxon>Gymnopilus</taxon>
    </lineage>
</organism>
<feature type="domain" description="C2H2-type" evidence="3">
    <location>
        <begin position="425"/>
        <end position="453"/>
    </location>
</feature>
<dbReference type="SMART" id="SM00355">
    <property type="entry name" value="ZnF_C2H2"/>
    <property type="match status" value="2"/>
</dbReference>
<comment type="caution">
    <text evidence="4">The sequence shown here is derived from an EMBL/GenBank/DDBJ whole genome shotgun (WGS) entry which is preliminary data.</text>
</comment>
<dbReference type="EMBL" id="JADNYJ010000042">
    <property type="protein sequence ID" value="KAF8901342.1"/>
    <property type="molecule type" value="Genomic_DNA"/>
</dbReference>
<keyword evidence="1" id="KW-0862">Zinc</keyword>
<keyword evidence="1" id="KW-0479">Metal-binding</keyword>
<evidence type="ECO:0000313" key="5">
    <source>
        <dbReference type="Proteomes" id="UP000724874"/>
    </source>
</evidence>
<dbReference type="InterPro" id="IPR013087">
    <property type="entry name" value="Znf_C2H2_type"/>
</dbReference>
<gene>
    <name evidence="4" type="ORF">CPB84DRAFT_1962050</name>
</gene>
<evidence type="ECO:0000256" key="1">
    <source>
        <dbReference type="PROSITE-ProRule" id="PRU00042"/>
    </source>
</evidence>
<accession>A0A9P5NLH7</accession>
<feature type="compositionally biased region" description="Basic and acidic residues" evidence="2">
    <location>
        <begin position="239"/>
        <end position="251"/>
    </location>
</feature>
<protein>
    <recommendedName>
        <fullName evidence="3">C2H2-type domain-containing protein</fullName>
    </recommendedName>
</protein>
<dbReference type="Proteomes" id="UP000724874">
    <property type="component" value="Unassembled WGS sequence"/>
</dbReference>
<proteinExistence type="predicted"/>
<keyword evidence="1" id="KW-0863">Zinc-finger</keyword>
<feature type="region of interest" description="Disordered" evidence="2">
    <location>
        <begin position="207"/>
        <end position="264"/>
    </location>
</feature>
<dbReference type="GO" id="GO:0008270">
    <property type="term" value="F:zinc ion binding"/>
    <property type="evidence" value="ECO:0007669"/>
    <property type="project" value="UniProtKB-KW"/>
</dbReference>
<dbReference type="AlphaFoldDB" id="A0A9P5NLH7"/>
<name>A0A9P5NLH7_GYMJU</name>
<reference evidence="4" key="1">
    <citation type="submission" date="2020-11" db="EMBL/GenBank/DDBJ databases">
        <authorList>
            <consortium name="DOE Joint Genome Institute"/>
            <person name="Ahrendt S."/>
            <person name="Riley R."/>
            <person name="Andreopoulos W."/>
            <person name="LaButti K."/>
            <person name="Pangilinan J."/>
            <person name="Ruiz-duenas F.J."/>
            <person name="Barrasa J.M."/>
            <person name="Sanchez-Garcia M."/>
            <person name="Camarero S."/>
            <person name="Miyauchi S."/>
            <person name="Serrano A."/>
            <person name="Linde D."/>
            <person name="Babiker R."/>
            <person name="Drula E."/>
            <person name="Ayuso-Fernandez I."/>
            <person name="Pacheco R."/>
            <person name="Padilla G."/>
            <person name="Ferreira P."/>
            <person name="Barriuso J."/>
            <person name="Kellner H."/>
            <person name="Castanera R."/>
            <person name="Alfaro M."/>
            <person name="Ramirez L."/>
            <person name="Pisabarro A.G."/>
            <person name="Kuo A."/>
            <person name="Tritt A."/>
            <person name="Lipzen A."/>
            <person name="He G."/>
            <person name="Yan M."/>
            <person name="Ng V."/>
            <person name="Cullen D."/>
            <person name="Martin F."/>
            <person name="Rosso M.-N."/>
            <person name="Henrissat B."/>
            <person name="Hibbett D."/>
            <person name="Martinez A.T."/>
            <person name="Grigoriev I.V."/>
        </authorList>
    </citation>
    <scope>NUCLEOTIDE SEQUENCE</scope>
    <source>
        <strain evidence="4">AH 44721</strain>
    </source>
</reference>
<feature type="compositionally biased region" description="Polar residues" evidence="2">
    <location>
        <begin position="252"/>
        <end position="264"/>
    </location>
</feature>
<evidence type="ECO:0000259" key="3">
    <source>
        <dbReference type="PROSITE" id="PS50157"/>
    </source>
</evidence>
<dbReference type="PROSITE" id="PS50157">
    <property type="entry name" value="ZINC_FINGER_C2H2_2"/>
    <property type="match status" value="1"/>
</dbReference>
<evidence type="ECO:0000256" key="2">
    <source>
        <dbReference type="SAM" id="MobiDB-lite"/>
    </source>
</evidence>
<evidence type="ECO:0000313" key="4">
    <source>
        <dbReference type="EMBL" id="KAF8901342.1"/>
    </source>
</evidence>
<feature type="region of interest" description="Disordered" evidence="2">
    <location>
        <begin position="313"/>
        <end position="346"/>
    </location>
</feature>
<sequence>MASTSSTDSFVFPPMEEMNYSYELDNFEELRILLNSDYNALDDLSSRSPYLPEIRSLPSCSQSSPLDYTSGPNTINYSWASSSTPSMSATQEGSDLFETYIQNTANGQTFVDNSWQYSMNQFLNNVSSFDQPSLTEPAMVPAETLASLDDILPATSFDYSLPATSSNDSLKSIAQTTPKVGLHYYYSQPSSSSSILEPLSARAKEELYAPTPSPSDGGKDTSGGISSRRKTRLSAKSTRSSEMRRHSETKKSISPPTTDSTNRVFDTLPAHSLFAEASWKMQDDCHASSASASSSSGGGRDTSGGISCLRAARRVEKSPVSKKQPKQPNPPQKRNRLPALPTTSGYAETITRNGRRFIIPCRYRDCHETFEGVDKLEEHVKWDHGIPGGKGCNNVLVPCEWNGCRIMVKSEEHLRTILKSLKTTFKCSKCPRTMCRLSDIKRHCEMAHSGENAVWDEVYKKRK</sequence>
<dbReference type="PROSITE" id="PS00028">
    <property type="entry name" value="ZINC_FINGER_C2H2_1"/>
    <property type="match status" value="2"/>
</dbReference>